<accession>A0A4U8U7W1</accession>
<gene>
    <name evidence="1" type="ORF">LS79_006715</name>
</gene>
<evidence type="ECO:0008006" key="3">
    <source>
        <dbReference type="Google" id="ProtNLM"/>
    </source>
</evidence>
<reference evidence="1 2" key="1">
    <citation type="journal article" date="2014" name="Genome Announc.">
        <title>Draft genome sequences of eight enterohepatic helicobacter species isolated from both laboratory and wild rodents.</title>
        <authorList>
            <person name="Sheh A."/>
            <person name="Shen Z."/>
            <person name="Fox J.G."/>
        </authorList>
    </citation>
    <scope>NUCLEOTIDE SEQUENCE [LARGE SCALE GENOMIC DNA]</scope>
    <source>
        <strain evidence="1 2">ATCC 49320</strain>
    </source>
</reference>
<protein>
    <recommendedName>
        <fullName evidence="3">Integral membrane protein</fullName>
    </recommendedName>
</protein>
<evidence type="ECO:0000313" key="1">
    <source>
        <dbReference type="EMBL" id="TLE10102.1"/>
    </source>
</evidence>
<dbReference type="Proteomes" id="UP000029857">
    <property type="component" value="Unassembled WGS sequence"/>
</dbReference>
<proteinExistence type="predicted"/>
<dbReference type="RefSeq" id="WP_034565133.1">
    <property type="nucleotide sequence ID" value="NZ_CAMCCI010000008.1"/>
</dbReference>
<name>A0A4U8U7W1_9HELI</name>
<comment type="caution">
    <text evidence="1">The sequence shown here is derived from an EMBL/GenBank/DDBJ whole genome shotgun (WGS) entry which is preliminary data.</text>
</comment>
<dbReference type="EMBL" id="JRPJ02000021">
    <property type="protein sequence ID" value="TLE10102.1"/>
    <property type="molecule type" value="Genomic_DNA"/>
</dbReference>
<dbReference type="AlphaFoldDB" id="A0A4U8U7W1"/>
<sequence>MIIKGRDIYEITIIVVASSIIGLFIFGYKDNPNNTFFTELITFLSIMFGFQITAFSILFNSRSLSTLHSLYDEAYDNRLDKLSRYFRFAFYIEFFIISGLFIVKQFNFVSVCVLPILAIVGWCFYKISKVLFEFFNTPRNP</sequence>
<evidence type="ECO:0000313" key="2">
    <source>
        <dbReference type="Proteomes" id="UP000029857"/>
    </source>
</evidence>
<organism evidence="1 2">
    <name type="scientific">Helicobacter bilis</name>
    <dbReference type="NCBI Taxonomy" id="37372"/>
    <lineage>
        <taxon>Bacteria</taxon>
        <taxon>Pseudomonadati</taxon>
        <taxon>Campylobacterota</taxon>
        <taxon>Epsilonproteobacteria</taxon>
        <taxon>Campylobacterales</taxon>
        <taxon>Helicobacteraceae</taxon>
        <taxon>Helicobacter</taxon>
    </lineage>
</organism>